<protein>
    <submittedName>
        <fullName evidence="1">Uncharacterized protein</fullName>
    </submittedName>
</protein>
<reference evidence="1" key="1">
    <citation type="journal article" date="2010" name="Science">
        <title>The genome of the Western clawed frog Xenopus tropicalis.</title>
        <authorList>
            <person name="Hellsten U."/>
            <person name="Harland R.M."/>
            <person name="Gilchrist M.J."/>
            <person name="Hendrix D."/>
            <person name="Jurka J."/>
            <person name="Kapitonov V."/>
            <person name="Ovcharenko I."/>
            <person name="Putnam N.H."/>
            <person name="Shu S."/>
            <person name="Taher L."/>
            <person name="Blitz I.L."/>
            <person name="Blumberg B."/>
            <person name="Dichmann D.S."/>
            <person name="Dubchak I."/>
            <person name="Amaya E."/>
            <person name="Detter J.C."/>
            <person name="Fletcher R."/>
            <person name="Gerhard D.S."/>
            <person name="Goodstein D."/>
            <person name="Graves T."/>
            <person name="Grigoriev I.V."/>
            <person name="Grimwood J."/>
            <person name="Kawashima T."/>
            <person name="Lindquist E."/>
            <person name="Lucas S.M."/>
            <person name="Mead P.E."/>
            <person name="Mitros T."/>
            <person name="Ogino H."/>
            <person name="Ohta Y."/>
            <person name="Poliakov A.V."/>
            <person name="Pollet N."/>
            <person name="Robert J."/>
            <person name="Salamov A."/>
            <person name="Sater A.K."/>
            <person name="Schmutz J."/>
            <person name="Terry A."/>
            <person name="Vize P.D."/>
            <person name="Warren W.C."/>
            <person name="Wells D."/>
            <person name="Wills A."/>
            <person name="Wilson R.K."/>
            <person name="Zimmerman L.B."/>
            <person name="Zorn A.M."/>
            <person name="Grainger R."/>
            <person name="Grammer T."/>
            <person name="Khokha M.K."/>
            <person name="Richardson P.M."/>
            <person name="Rokhsar D.S."/>
        </authorList>
    </citation>
    <scope>NUCLEOTIDE SEQUENCE [LARGE SCALE GENOMIC DNA]</scope>
    <source>
        <strain evidence="1">Nigerian</strain>
    </source>
</reference>
<proteinExistence type="predicted"/>
<dbReference type="Gene3D" id="1.10.238.10">
    <property type="entry name" value="EF-hand"/>
    <property type="match status" value="1"/>
</dbReference>
<dbReference type="PANTHER" id="PTHR14095:SF0">
    <property type="entry name" value="MIP22305P"/>
    <property type="match status" value="1"/>
</dbReference>
<organism evidence="1">
    <name type="scientific">Xenopus tropicalis</name>
    <name type="common">Western clawed frog</name>
    <name type="synonym">Silurana tropicalis</name>
    <dbReference type="NCBI Taxonomy" id="8364"/>
    <lineage>
        <taxon>Eukaryota</taxon>
        <taxon>Metazoa</taxon>
        <taxon>Chordata</taxon>
        <taxon>Craniata</taxon>
        <taxon>Vertebrata</taxon>
        <taxon>Euteleostomi</taxon>
        <taxon>Amphibia</taxon>
        <taxon>Batrachia</taxon>
        <taxon>Anura</taxon>
        <taxon>Pipoidea</taxon>
        <taxon>Pipidae</taxon>
        <taxon>Xenopodinae</taxon>
        <taxon>Xenopus</taxon>
        <taxon>Silurana</taxon>
    </lineage>
</organism>
<dbReference type="Ensembl" id="ENSXETT00000107829">
    <property type="protein sequence ID" value="ENSXETP00000105401"/>
    <property type="gene ID" value="ENSXETG00000042922"/>
</dbReference>
<accession>A0A803JBZ5</accession>
<name>A0A803JBZ5_XENTR</name>
<dbReference type="InParanoid" id="A0A803JBZ5"/>
<sequence length="123" mass="14285">GKYTAFYSYLIRKPSNLTYQRLDGDGVLSMYELEYIYEEQIEKMEAIGIEPLPFKICCAKKYLDHEQRNLFAVQKDDRYAAEEYEILFEIISPHEQHKVLLSNKNDKLVISALTGAPTTVQSL</sequence>
<dbReference type="AlphaFoldDB" id="A0A803JBZ5"/>
<dbReference type="PANTHER" id="PTHR14095">
    <property type="entry name" value="PHOSPHATASE 2A REGULATORY SUBUNIT-RELATED"/>
    <property type="match status" value="1"/>
</dbReference>
<evidence type="ECO:0000313" key="1">
    <source>
        <dbReference type="Ensembl" id="ENSXETP00000105401"/>
    </source>
</evidence>
<reference evidence="1" key="2">
    <citation type="submission" date="2021-03" db="UniProtKB">
        <authorList>
            <consortium name="Ensembl"/>
        </authorList>
    </citation>
    <scope>IDENTIFICATION</scope>
</reference>